<protein>
    <recommendedName>
        <fullName evidence="6">Protein FAR1-RELATED SEQUENCE</fullName>
    </recommendedName>
</protein>
<evidence type="ECO:0000256" key="6">
    <source>
        <dbReference type="RuleBase" id="RU367018"/>
    </source>
</evidence>
<keyword evidence="6" id="KW-0539">Nucleus</keyword>
<name>A0A8T0RZ28_PANVG</name>
<comment type="similarity">
    <text evidence="1 6">Belongs to the FHY3/FAR1 family.</text>
</comment>
<accession>A0A8T0RZ28</accession>
<evidence type="ECO:0000256" key="5">
    <source>
        <dbReference type="PROSITE-ProRule" id="PRU00325"/>
    </source>
</evidence>
<dbReference type="InterPro" id="IPR031052">
    <property type="entry name" value="FHY3/FAR1"/>
</dbReference>
<sequence length="112" mass="13413">MTPWAMEKQCSVIYTHEVFSKFQEQLIVARDYCIIKGFSECEDMKIVTISSQSGKDRVVEMNKSNMFCRCSCKFYESYGIPCYHIIQVLRTEKQNEIPLVYIMKRWEKRCKR</sequence>
<keyword evidence="9" id="KW-1185">Reference proteome</keyword>
<dbReference type="GO" id="GO:0006355">
    <property type="term" value="P:regulation of DNA-templated transcription"/>
    <property type="evidence" value="ECO:0007669"/>
    <property type="project" value="UniProtKB-UniRule"/>
</dbReference>
<evidence type="ECO:0000313" key="9">
    <source>
        <dbReference type="Proteomes" id="UP000823388"/>
    </source>
</evidence>
<evidence type="ECO:0000256" key="1">
    <source>
        <dbReference type="ARBA" id="ARBA00005889"/>
    </source>
</evidence>
<comment type="caution">
    <text evidence="8">The sequence shown here is derived from an EMBL/GenBank/DDBJ whole genome shotgun (WGS) entry which is preliminary data.</text>
</comment>
<dbReference type="GO" id="GO:0008270">
    <property type="term" value="F:zinc ion binding"/>
    <property type="evidence" value="ECO:0007669"/>
    <property type="project" value="UniProtKB-UniRule"/>
</dbReference>
<evidence type="ECO:0000256" key="2">
    <source>
        <dbReference type="ARBA" id="ARBA00022723"/>
    </source>
</evidence>
<dbReference type="InterPro" id="IPR006564">
    <property type="entry name" value="Znf_PMZ"/>
</dbReference>
<dbReference type="InterPro" id="IPR007527">
    <property type="entry name" value="Znf_SWIM"/>
</dbReference>
<evidence type="ECO:0000256" key="3">
    <source>
        <dbReference type="ARBA" id="ARBA00022771"/>
    </source>
</evidence>
<comment type="subcellular location">
    <subcellularLocation>
        <location evidence="6">Nucleus</location>
    </subcellularLocation>
</comment>
<organism evidence="8 9">
    <name type="scientific">Panicum virgatum</name>
    <name type="common">Blackwell switchgrass</name>
    <dbReference type="NCBI Taxonomy" id="38727"/>
    <lineage>
        <taxon>Eukaryota</taxon>
        <taxon>Viridiplantae</taxon>
        <taxon>Streptophyta</taxon>
        <taxon>Embryophyta</taxon>
        <taxon>Tracheophyta</taxon>
        <taxon>Spermatophyta</taxon>
        <taxon>Magnoliopsida</taxon>
        <taxon>Liliopsida</taxon>
        <taxon>Poales</taxon>
        <taxon>Poaceae</taxon>
        <taxon>PACMAD clade</taxon>
        <taxon>Panicoideae</taxon>
        <taxon>Panicodae</taxon>
        <taxon>Paniceae</taxon>
        <taxon>Panicinae</taxon>
        <taxon>Panicum</taxon>
        <taxon>Panicum sect. Hiantes</taxon>
    </lineage>
</organism>
<proteinExistence type="inferred from homology"/>
<dbReference type="PROSITE" id="PS50966">
    <property type="entry name" value="ZF_SWIM"/>
    <property type="match status" value="1"/>
</dbReference>
<dbReference type="SMART" id="SM00575">
    <property type="entry name" value="ZnF_PMZ"/>
    <property type="match status" value="1"/>
</dbReference>
<dbReference type="PANTHER" id="PTHR31669:SF306">
    <property type="entry name" value="PROTEIN FAR1-RELATED SEQUENCE"/>
    <property type="match status" value="1"/>
</dbReference>
<keyword evidence="2 6" id="KW-0479">Metal-binding</keyword>
<reference evidence="8" key="1">
    <citation type="submission" date="2020-05" db="EMBL/GenBank/DDBJ databases">
        <title>WGS assembly of Panicum virgatum.</title>
        <authorList>
            <person name="Lovell J.T."/>
            <person name="Jenkins J."/>
            <person name="Shu S."/>
            <person name="Juenger T.E."/>
            <person name="Schmutz J."/>
        </authorList>
    </citation>
    <scope>NUCLEOTIDE SEQUENCE</scope>
    <source>
        <strain evidence="8">AP13</strain>
    </source>
</reference>
<dbReference type="GO" id="GO:0005634">
    <property type="term" value="C:nucleus"/>
    <property type="evidence" value="ECO:0007669"/>
    <property type="project" value="UniProtKB-SubCell"/>
</dbReference>
<gene>
    <name evidence="8" type="ORF">PVAP13_5NG315546</name>
</gene>
<comment type="function">
    <text evidence="6">Putative transcription activator involved in regulating light control of development.</text>
</comment>
<dbReference type="Proteomes" id="UP000823388">
    <property type="component" value="Chromosome 5N"/>
</dbReference>
<dbReference type="PANTHER" id="PTHR31669">
    <property type="entry name" value="PROTEIN FAR1-RELATED SEQUENCE 10-RELATED"/>
    <property type="match status" value="1"/>
</dbReference>
<feature type="domain" description="SWIM-type" evidence="7">
    <location>
        <begin position="55"/>
        <end position="93"/>
    </location>
</feature>
<keyword evidence="3 5" id="KW-0863">Zinc-finger</keyword>
<dbReference type="EMBL" id="CM029046">
    <property type="protein sequence ID" value="KAG2590038.1"/>
    <property type="molecule type" value="Genomic_DNA"/>
</dbReference>
<dbReference type="AlphaFoldDB" id="A0A8T0RZ28"/>
<evidence type="ECO:0000256" key="4">
    <source>
        <dbReference type="ARBA" id="ARBA00022833"/>
    </source>
</evidence>
<evidence type="ECO:0000259" key="7">
    <source>
        <dbReference type="PROSITE" id="PS50966"/>
    </source>
</evidence>
<keyword evidence="4 6" id="KW-0862">Zinc</keyword>
<evidence type="ECO:0000313" key="8">
    <source>
        <dbReference type="EMBL" id="KAG2590038.1"/>
    </source>
</evidence>
<dbReference type="Pfam" id="PF04434">
    <property type="entry name" value="SWIM"/>
    <property type="match status" value="1"/>
</dbReference>